<dbReference type="PANTHER" id="PTHR10489:SF664">
    <property type="entry name" value="C-C CHEMOKINE RECEPTOR TYPE 9"/>
    <property type="match status" value="1"/>
</dbReference>
<dbReference type="FunFam" id="1.20.1070.10:FF:000035">
    <property type="entry name" value="C-C chemokine receptor type 6"/>
    <property type="match status" value="1"/>
</dbReference>
<evidence type="ECO:0000256" key="15">
    <source>
        <dbReference type="SAM" id="Phobius"/>
    </source>
</evidence>
<dbReference type="GeneTree" id="ENSGT01030000234667"/>
<dbReference type="STRING" id="7897.ENSLACP00000006950"/>
<sequence>CVFAGASRQRTMGEATSDYSGSLMTSSDYGDYPDLFCDKSSVRQFAQYFLPPFYWSIFLVGIVGNILVVIIYAYCKRLKTMTDVYLLNLAIADLFFLSTLPFWAISAYSSWRFGNFMCKIVNFLYKVNFYSCMLLLTCISIDRYIAIVQATKAQRFKGKRILCSKLACLIIWAVAVVLSLPELLLSEVKEVEDISTCAMHYPPRISTTIKVSVLVLQITVGFLLPFIVMLLCYTVIIHTLLQAKSFQKHKALKVIIAVVAVFIFSQLPYNSILVVKTLDAANATISNCSTSKKIDIATQVTQSIAYLHSCLNPFLYVFIGVRFRHDLIKILKALGCINQFKLGNYMRTKGNSKRISGLSETESTGALSL</sequence>
<keyword evidence="12 13" id="KW-0807">Transducer</keyword>
<evidence type="ECO:0000256" key="4">
    <source>
        <dbReference type="ARBA" id="ARBA00022692"/>
    </source>
</evidence>
<feature type="transmembrane region" description="Helical" evidence="15">
    <location>
        <begin position="123"/>
        <end position="141"/>
    </location>
</feature>
<dbReference type="PRINTS" id="PR00237">
    <property type="entry name" value="GPCRRHODOPSN"/>
</dbReference>
<dbReference type="SUPFAM" id="SSF81321">
    <property type="entry name" value="Family A G protein-coupled receptor-like"/>
    <property type="match status" value="1"/>
</dbReference>
<dbReference type="eggNOG" id="KOG3656">
    <property type="taxonomic scope" value="Eukaryota"/>
</dbReference>
<feature type="domain" description="G-protein coupled receptors family 1 profile" evidence="16">
    <location>
        <begin position="64"/>
        <end position="316"/>
    </location>
</feature>
<dbReference type="HOGENOM" id="CLU_009579_8_3_1"/>
<feature type="transmembrane region" description="Helical" evidence="15">
    <location>
        <begin position="86"/>
        <end position="111"/>
    </location>
</feature>
<evidence type="ECO:0000256" key="10">
    <source>
        <dbReference type="ARBA" id="ARBA00023170"/>
    </source>
</evidence>
<dbReference type="InterPro" id="IPR017452">
    <property type="entry name" value="GPCR_Rhodpsn_7TM"/>
</dbReference>
<dbReference type="AlphaFoldDB" id="H3ABC9"/>
<evidence type="ECO:0000256" key="13">
    <source>
        <dbReference type="RuleBase" id="RU000688"/>
    </source>
</evidence>
<dbReference type="GO" id="GO:0019722">
    <property type="term" value="P:calcium-mediated signaling"/>
    <property type="evidence" value="ECO:0007669"/>
    <property type="project" value="TreeGrafter"/>
</dbReference>
<dbReference type="PANTHER" id="PTHR10489">
    <property type="entry name" value="CELL ADHESION MOLECULE"/>
    <property type="match status" value="1"/>
</dbReference>
<evidence type="ECO:0000256" key="9">
    <source>
        <dbReference type="ARBA" id="ARBA00023157"/>
    </source>
</evidence>
<dbReference type="PRINTS" id="PR00657">
    <property type="entry name" value="CCCHEMOKINER"/>
</dbReference>
<evidence type="ECO:0000256" key="12">
    <source>
        <dbReference type="ARBA" id="ARBA00023224"/>
    </source>
</evidence>
<dbReference type="PROSITE" id="PS50262">
    <property type="entry name" value="G_PROTEIN_RECEP_F1_2"/>
    <property type="match status" value="1"/>
</dbReference>
<protein>
    <submittedName>
        <fullName evidence="17">C-C motif chemokine receptor 9</fullName>
    </submittedName>
</protein>
<comment type="subcellular location">
    <subcellularLocation>
        <location evidence="2">Cell membrane</location>
        <topology evidence="2">Multi-pass membrane protein</topology>
    </subcellularLocation>
    <subcellularLocation>
        <location evidence="1">Early endosome</location>
    </subcellularLocation>
</comment>
<evidence type="ECO:0000256" key="8">
    <source>
        <dbReference type="ARBA" id="ARBA00023136"/>
    </source>
</evidence>
<dbReference type="GO" id="GO:0007204">
    <property type="term" value="P:positive regulation of cytosolic calcium ion concentration"/>
    <property type="evidence" value="ECO:0007669"/>
    <property type="project" value="TreeGrafter"/>
</dbReference>
<evidence type="ECO:0000256" key="6">
    <source>
        <dbReference type="ARBA" id="ARBA00022989"/>
    </source>
</evidence>
<evidence type="ECO:0000256" key="7">
    <source>
        <dbReference type="ARBA" id="ARBA00023040"/>
    </source>
</evidence>
<reference evidence="17" key="3">
    <citation type="submission" date="2025-09" db="UniProtKB">
        <authorList>
            <consortium name="Ensembl"/>
        </authorList>
    </citation>
    <scope>IDENTIFICATION</scope>
</reference>
<keyword evidence="6 15" id="KW-1133">Transmembrane helix</keyword>
<evidence type="ECO:0000256" key="11">
    <source>
        <dbReference type="ARBA" id="ARBA00023180"/>
    </source>
</evidence>
<evidence type="ECO:0000256" key="3">
    <source>
        <dbReference type="ARBA" id="ARBA00022475"/>
    </source>
</evidence>
<keyword evidence="9" id="KW-1015">Disulfide bond</keyword>
<keyword evidence="5" id="KW-0967">Endosome</keyword>
<dbReference type="FunCoup" id="H3ABC9">
    <property type="interactions" value="523"/>
</dbReference>
<dbReference type="GO" id="GO:0006955">
    <property type="term" value="P:immune response"/>
    <property type="evidence" value="ECO:0007669"/>
    <property type="project" value="TreeGrafter"/>
</dbReference>
<keyword evidence="10 13" id="KW-0675">Receptor</keyword>
<dbReference type="GO" id="GO:0016493">
    <property type="term" value="F:C-C chemokine receptor activity"/>
    <property type="evidence" value="ECO:0007669"/>
    <property type="project" value="TreeGrafter"/>
</dbReference>
<evidence type="ECO:0000256" key="14">
    <source>
        <dbReference type="SAM" id="MobiDB-lite"/>
    </source>
</evidence>
<dbReference type="Ensembl" id="ENSLACT00000007009.1">
    <property type="protein sequence ID" value="ENSLACP00000006950.1"/>
    <property type="gene ID" value="ENSLACG00000006170.1"/>
</dbReference>
<keyword evidence="7 13" id="KW-0297">G-protein coupled receptor</keyword>
<feature type="transmembrane region" description="Helical" evidence="15">
    <location>
        <begin position="251"/>
        <end position="269"/>
    </location>
</feature>
<reference evidence="18" key="1">
    <citation type="submission" date="2011-08" db="EMBL/GenBank/DDBJ databases">
        <title>The draft genome of Latimeria chalumnae.</title>
        <authorList>
            <person name="Di Palma F."/>
            <person name="Alfoldi J."/>
            <person name="Johnson J."/>
            <person name="Berlin A."/>
            <person name="Gnerre S."/>
            <person name="Jaffe D."/>
            <person name="MacCallum I."/>
            <person name="Young S."/>
            <person name="Walker B.J."/>
            <person name="Lander E."/>
            <person name="Lindblad-Toh K."/>
        </authorList>
    </citation>
    <scope>NUCLEOTIDE SEQUENCE [LARGE SCALE GENOMIC DNA]</scope>
    <source>
        <strain evidence="18">Wild caught</strain>
    </source>
</reference>
<keyword evidence="18" id="KW-1185">Reference proteome</keyword>
<dbReference type="PRINTS" id="PR00645">
    <property type="entry name" value="CXCCHMKINER4"/>
</dbReference>
<organism evidence="17 18">
    <name type="scientific">Latimeria chalumnae</name>
    <name type="common">Coelacanth</name>
    <dbReference type="NCBI Taxonomy" id="7897"/>
    <lineage>
        <taxon>Eukaryota</taxon>
        <taxon>Metazoa</taxon>
        <taxon>Chordata</taxon>
        <taxon>Craniata</taxon>
        <taxon>Vertebrata</taxon>
        <taxon>Euteleostomi</taxon>
        <taxon>Coelacanthiformes</taxon>
        <taxon>Coelacanthidae</taxon>
        <taxon>Latimeria</taxon>
    </lineage>
</organism>
<feature type="transmembrane region" description="Helical" evidence="15">
    <location>
        <begin position="53"/>
        <end position="74"/>
    </location>
</feature>
<dbReference type="InterPro" id="IPR000276">
    <property type="entry name" value="GPCR_Rhodpsn"/>
</dbReference>
<evidence type="ECO:0000259" key="16">
    <source>
        <dbReference type="PROSITE" id="PS50262"/>
    </source>
</evidence>
<evidence type="ECO:0000313" key="18">
    <source>
        <dbReference type="Proteomes" id="UP000008672"/>
    </source>
</evidence>
<keyword evidence="4 13" id="KW-0812">Transmembrane</keyword>
<feature type="region of interest" description="Disordered" evidence="14">
    <location>
        <begin position="350"/>
        <end position="369"/>
    </location>
</feature>
<name>H3ABC9_LATCH</name>
<evidence type="ECO:0000256" key="2">
    <source>
        <dbReference type="ARBA" id="ARBA00004651"/>
    </source>
</evidence>
<dbReference type="PROSITE" id="PS00237">
    <property type="entry name" value="G_PROTEIN_RECEP_F1_1"/>
    <property type="match status" value="1"/>
</dbReference>
<dbReference type="GO" id="GO:0060326">
    <property type="term" value="P:cell chemotaxis"/>
    <property type="evidence" value="ECO:0007669"/>
    <property type="project" value="TreeGrafter"/>
</dbReference>
<dbReference type="EMBL" id="AFYH01147560">
    <property type="status" value="NOT_ANNOTATED_CDS"/>
    <property type="molecule type" value="Genomic_DNA"/>
</dbReference>
<evidence type="ECO:0000313" key="17">
    <source>
        <dbReference type="Ensembl" id="ENSLACP00000006950.1"/>
    </source>
</evidence>
<gene>
    <name evidence="17" type="primary">CCR9</name>
</gene>
<dbReference type="OMA" id="WAVDATK"/>
<dbReference type="GO" id="GO:0005769">
    <property type="term" value="C:early endosome"/>
    <property type="evidence" value="ECO:0007669"/>
    <property type="project" value="UniProtKB-SubCell"/>
</dbReference>
<dbReference type="GO" id="GO:0009897">
    <property type="term" value="C:external side of plasma membrane"/>
    <property type="evidence" value="ECO:0007669"/>
    <property type="project" value="TreeGrafter"/>
</dbReference>
<dbReference type="InterPro" id="IPR001277">
    <property type="entry name" value="CXCR4/ACKR2"/>
</dbReference>
<dbReference type="Gene3D" id="1.20.1070.10">
    <property type="entry name" value="Rhodopsin 7-helix transmembrane proteins"/>
    <property type="match status" value="1"/>
</dbReference>
<dbReference type="Pfam" id="PF00001">
    <property type="entry name" value="7tm_1"/>
    <property type="match status" value="1"/>
</dbReference>
<dbReference type="InterPro" id="IPR000355">
    <property type="entry name" value="Chemokine_rcpt"/>
</dbReference>
<evidence type="ECO:0000256" key="5">
    <source>
        <dbReference type="ARBA" id="ARBA00022753"/>
    </source>
</evidence>
<dbReference type="InterPro" id="IPR050119">
    <property type="entry name" value="CCR1-9-like"/>
</dbReference>
<evidence type="ECO:0000256" key="1">
    <source>
        <dbReference type="ARBA" id="ARBA00004412"/>
    </source>
</evidence>
<keyword evidence="3" id="KW-1003">Cell membrane</keyword>
<keyword evidence="11" id="KW-0325">Glycoprotein</keyword>
<feature type="transmembrane region" description="Helical" evidence="15">
    <location>
        <begin position="162"/>
        <end position="180"/>
    </location>
</feature>
<feature type="transmembrane region" description="Helical" evidence="15">
    <location>
        <begin position="304"/>
        <end position="323"/>
    </location>
</feature>
<accession>H3ABC9</accession>
<dbReference type="GO" id="GO:0019957">
    <property type="term" value="F:C-C chemokine binding"/>
    <property type="evidence" value="ECO:0007669"/>
    <property type="project" value="TreeGrafter"/>
</dbReference>
<dbReference type="InParanoid" id="H3ABC9"/>
<proteinExistence type="inferred from homology"/>
<feature type="transmembrane region" description="Helical" evidence="15">
    <location>
        <begin position="214"/>
        <end position="239"/>
    </location>
</feature>
<reference evidence="17" key="2">
    <citation type="submission" date="2025-08" db="UniProtKB">
        <authorList>
            <consortium name="Ensembl"/>
        </authorList>
    </citation>
    <scope>IDENTIFICATION</scope>
</reference>
<feature type="compositionally biased region" description="Polar residues" evidence="14">
    <location>
        <begin position="358"/>
        <end position="369"/>
    </location>
</feature>
<keyword evidence="8 15" id="KW-0472">Membrane</keyword>
<dbReference type="Proteomes" id="UP000008672">
    <property type="component" value="Unassembled WGS sequence"/>
</dbReference>
<comment type="similarity">
    <text evidence="13">Belongs to the G-protein coupled receptor 1 family.</text>
</comment>